<dbReference type="OrthoDB" id="283553at2"/>
<keyword evidence="2" id="KW-1133">Transmembrane helix</keyword>
<dbReference type="InterPro" id="IPR003425">
    <property type="entry name" value="CCB3/YggT"/>
</dbReference>
<evidence type="ECO:0000256" key="2">
    <source>
        <dbReference type="SAM" id="Phobius"/>
    </source>
</evidence>
<comment type="similarity">
    <text evidence="1">Belongs to the YggT family.</text>
</comment>
<dbReference type="Pfam" id="PF02325">
    <property type="entry name" value="CCB3_YggT"/>
    <property type="match status" value="1"/>
</dbReference>
<evidence type="ECO:0000256" key="1">
    <source>
        <dbReference type="ARBA" id="ARBA00010894"/>
    </source>
</evidence>
<dbReference type="RefSeq" id="WP_099082695.1">
    <property type="nucleotide sequence ID" value="NZ_AWQQ01000042.1"/>
</dbReference>
<feature type="transmembrane region" description="Helical" evidence="2">
    <location>
        <begin position="54"/>
        <end position="75"/>
    </location>
</feature>
<dbReference type="Proteomes" id="UP000222564">
    <property type="component" value="Unassembled WGS sequence"/>
</dbReference>
<dbReference type="PANTHER" id="PTHR33219">
    <property type="entry name" value="YLMG HOMOLOG PROTEIN 2, CHLOROPLASTIC"/>
    <property type="match status" value="1"/>
</dbReference>
<evidence type="ECO:0008006" key="5">
    <source>
        <dbReference type="Google" id="ProtNLM"/>
    </source>
</evidence>
<dbReference type="GO" id="GO:0016020">
    <property type="term" value="C:membrane"/>
    <property type="evidence" value="ECO:0007669"/>
    <property type="project" value="InterPro"/>
</dbReference>
<dbReference type="AlphaFoldDB" id="A0A2C6MGI5"/>
<name>A0A2C6MGI5_9FIRM</name>
<feature type="transmembrane region" description="Helical" evidence="2">
    <location>
        <begin position="7"/>
        <end position="28"/>
    </location>
</feature>
<dbReference type="EMBL" id="AWQQ01000042">
    <property type="protein sequence ID" value="PHJ38832.1"/>
    <property type="molecule type" value="Genomic_DNA"/>
</dbReference>
<evidence type="ECO:0000313" key="3">
    <source>
        <dbReference type="EMBL" id="PHJ38832.1"/>
    </source>
</evidence>
<proteinExistence type="inferred from homology"/>
<reference evidence="3 4" key="1">
    <citation type="submission" date="2013-09" db="EMBL/GenBank/DDBJ databases">
        <title>Biodegradation of hydrocarbons in the deep terrestrial subsurface : characterization of a microbial consortium composed of two Desulfotomaculum species originating from a deep geological formation.</title>
        <authorList>
            <person name="Aullo T."/>
            <person name="Berlendis S."/>
            <person name="Lascourreges J.-F."/>
            <person name="Dessort D."/>
            <person name="Saint-Laurent S."/>
            <person name="Schraauwers B."/>
            <person name="Mas J."/>
            <person name="Magot M."/>
            <person name="Ranchou-Peyruse A."/>
        </authorList>
    </citation>
    <scope>NUCLEOTIDE SEQUENCE [LARGE SCALE GENOMIC DNA]</scope>
    <source>
        <strain evidence="3 4">Bs107</strain>
    </source>
</reference>
<comment type="caution">
    <text evidence="3">The sequence shown here is derived from an EMBL/GenBank/DDBJ whole genome shotgun (WGS) entry which is preliminary data.</text>
</comment>
<sequence>MNNVVAFLNVAFWVYEMMLLARILMSWFPHNPYNPIARFLYETTDPYLNIFRRFIPPLGMIDISPIVAFLVLRMIQQFVFSLVR</sequence>
<gene>
    <name evidence="3" type="ORF">P378_07615</name>
</gene>
<keyword evidence="2" id="KW-0472">Membrane</keyword>
<accession>A0A2C6MGI5</accession>
<organism evidence="3 4">
    <name type="scientific">Desulforamulus profundi</name>
    <dbReference type="NCBI Taxonomy" id="1383067"/>
    <lineage>
        <taxon>Bacteria</taxon>
        <taxon>Bacillati</taxon>
        <taxon>Bacillota</taxon>
        <taxon>Clostridia</taxon>
        <taxon>Eubacteriales</taxon>
        <taxon>Peptococcaceae</taxon>
        <taxon>Desulforamulus</taxon>
    </lineage>
</organism>
<protein>
    <recommendedName>
        <fullName evidence="5">YggT family protein</fullName>
    </recommendedName>
</protein>
<keyword evidence="4" id="KW-1185">Reference proteome</keyword>
<keyword evidence="2" id="KW-0812">Transmembrane</keyword>
<evidence type="ECO:0000313" key="4">
    <source>
        <dbReference type="Proteomes" id="UP000222564"/>
    </source>
</evidence>
<dbReference type="PANTHER" id="PTHR33219:SF14">
    <property type="entry name" value="PROTEIN COFACTOR ASSEMBLY OF COMPLEX C SUBUNIT B CCB3, CHLOROPLASTIC-RELATED"/>
    <property type="match status" value="1"/>
</dbReference>